<keyword evidence="2" id="KW-1185">Reference proteome</keyword>
<dbReference type="KEGG" id="nabu:FZC36_01185"/>
<protein>
    <submittedName>
        <fullName evidence="1">Uncharacterized protein</fullName>
    </submittedName>
</protein>
<proteinExistence type="predicted"/>
<accession>A0A5C0UG60</accession>
<dbReference type="AlphaFoldDB" id="A0A5C0UG60"/>
<sequence>MIEIKDLLKDRSEIISGDCSLLLNSNNIRNLEGALMHDSNSCSNKYQIKISGESDLPEIFLNGELLIKSPIRFFQFVNKEEKIMFNRKPAEGSILFSKRDQITKTNVLVEEDYRPGCDGKVNYKPLFNVFVKSISCDFKNLETRWAVVLDEK</sequence>
<dbReference type="Proteomes" id="UP000324924">
    <property type="component" value="Chromosome"/>
</dbReference>
<evidence type="ECO:0000313" key="2">
    <source>
        <dbReference type="Proteomes" id="UP000324924"/>
    </source>
</evidence>
<reference evidence="1 2" key="1">
    <citation type="submission" date="2019-08" db="EMBL/GenBank/DDBJ databases">
        <title>Highly reduced genomes of protist endosymbionts show evolutionary convergence.</title>
        <authorList>
            <person name="George E."/>
            <person name="Husnik F."/>
            <person name="Tashyreva D."/>
            <person name="Prokopchuk G."/>
            <person name="Horak A."/>
            <person name="Kwong W.K."/>
            <person name="Lukes J."/>
            <person name="Keeling P.J."/>
        </authorList>
    </citation>
    <scope>NUCLEOTIDE SEQUENCE [LARGE SCALE GENOMIC DNA]</scope>
    <source>
        <strain evidence="1">1604HC</strain>
    </source>
</reference>
<gene>
    <name evidence="1" type="ORF">FZC36_01185</name>
</gene>
<dbReference type="EMBL" id="CP043314">
    <property type="protein sequence ID" value="QEK39048.1"/>
    <property type="molecule type" value="Genomic_DNA"/>
</dbReference>
<evidence type="ECO:0000313" key="1">
    <source>
        <dbReference type="EMBL" id="QEK39048.1"/>
    </source>
</evidence>
<dbReference type="RefSeq" id="WP_148972171.1">
    <property type="nucleotide sequence ID" value="NZ_CP043314.1"/>
</dbReference>
<name>A0A5C0UG60_9PROT</name>
<organism evidence="1 2">
    <name type="scientific">Candidatus Nesciobacter abundans</name>
    <dbReference type="NCBI Taxonomy" id="2601668"/>
    <lineage>
        <taxon>Bacteria</taxon>
        <taxon>Pseudomonadati</taxon>
        <taxon>Pseudomonadota</taxon>
        <taxon>Alphaproteobacteria</taxon>
        <taxon>Holosporales</taxon>
        <taxon>Holosporaceae</taxon>
        <taxon>Candidatus Nesciobacter</taxon>
    </lineage>
</organism>